<evidence type="ECO:0000256" key="3">
    <source>
        <dbReference type="ARBA" id="ARBA00048508"/>
    </source>
</evidence>
<comment type="caution">
    <text evidence="4">The sequence shown here is derived from an EMBL/GenBank/DDBJ whole genome shotgun (WGS) entry which is preliminary data.</text>
</comment>
<dbReference type="PANTHER" id="PTHR42879:SF2">
    <property type="entry name" value="3-OXOACYL-[ACYL-CARRIER-PROTEIN] REDUCTASE FABG"/>
    <property type="match status" value="1"/>
</dbReference>
<comment type="similarity">
    <text evidence="1">Belongs to the short-chain dehydrogenases/reductases (SDR) family.</text>
</comment>
<dbReference type="SUPFAM" id="SSF51735">
    <property type="entry name" value="NAD(P)-binding Rossmann-fold domains"/>
    <property type="match status" value="1"/>
</dbReference>
<dbReference type="EC" id="1.1.1.100" evidence="2"/>
<evidence type="ECO:0000313" key="5">
    <source>
        <dbReference type="Proteomes" id="UP001212997"/>
    </source>
</evidence>
<dbReference type="GO" id="GO:0004316">
    <property type="term" value="F:3-oxoacyl-[acyl-carrier-protein] reductase (NADPH) activity"/>
    <property type="evidence" value="ECO:0007669"/>
    <property type="project" value="UniProtKB-EC"/>
</dbReference>
<dbReference type="InterPro" id="IPR050259">
    <property type="entry name" value="SDR"/>
</dbReference>
<accession>A0AAD5UVZ1</accession>
<gene>
    <name evidence="4" type="ORF">NLI96_g10116</name>
</gene>
<comment type="catalytic activity">
    <reaction evidence="3">
        <text>a (3R)-hydroxyacyl-[ACP] + NADP(+) = a 3-oxoacyl-[ACP] + NADPH + H(+)</text>
        <dbReference type="Rhea" id="RHEA:17397"/>
        <dbReference type="Rhea" id="RHEA-COMP:9916"/>
        <dbReference type="Rhea" id="RHEA-COMP:9945"/>
        <dbReference type="ChEBI" id="CHEBI:15378"/>
        <dbReference type="ChEBI" id="CHEBI:57783"/>
        <dbReference type="ChEBI" id="CHEBI:58349"/>
        <dbReference type="ChEBI" id="CHEBI:78776"/>
        <dbReference type="ChEBI" id="CHEBI:78827"/>
        <dbReference type="EC" id="1.1.1.100"/>
    </reaction>
</comment>
<dbReference type="InterPro" id="IPR002347">
    <property type="entry name" value="SDR_fam"/>
</dbReference>
<proteinExistence type="inferred from homology"/>
<organism evidence="4 5">
    <name type="scientific">Meripilus lineatus</name>
    <dbReference type="NCBI Taxonomy" id="2056292"/>
    <lineage>
        <taxon>Eukaryota</taxon>
        <taxon>Fungi</taxon>
        <taxon>Dikarya</taxon>
        <taxon>Basidiomycota</taxon>
        <taxon>Agaricomycotina</taxon>
        <taxon>Agaricomycetes</taxon>
        <taxon>Polyporales</taxon>
        <taxon>Meripilaceae</taxon>
        <taxon>Meripilus</taxon>
    </lineage>
</organism>
<dbReference type="PANTHER" id="PTHR42879">
    <property type="entry name" value="3-OXOACYL-(ACYL-CARRIER-PROTEIN) REDUCTASE"/>
    <property type="match status" value="1"/>
</dbReference>
<dbReference type="PRINTS" id="PR00081">
    <property type="entry name" value="GDHRDH"/>
</dbReference>
<dbReference type="Gene3D" id="3.40.50.720">
    <property type="entry name" value="NAD(P)-binding Rossmann-like Domain"/>
    <property type="match status" value="2"/>
</dbReference>
<sequence>MANTVAPTAYIPRVAVITGSAQGIGREIALRLAADGLDIALNDIPRQTEKLEALVEEIKAKGRKAIYVTGDVTSEDDIKNLINTTVEKLGSVDVMVANAGIGPAGEILELDVADFDKVIAINLRGVFLSYKYAAAQMVKQATGGRIIAKELAPHAITVNAYVPGIIRTDLIKHPADAELGGAAGSALKWRMGIPLDSPDAEPDVVASVVSYLVKPEAYFITGQSIPITGGLWMD</sequence>
<evidence type="ECO:0000256" key="1">
    <source>
        <dbReference type="ARBA" id="ARBA00006484"/>
    </source>
</evidence>
<dbReference type="AlphaFoldDB" id="A0AAD5UVZ1"/>
<evidence type="ECO:0000313" key="4">
    <source>
        <dbReference type="EMBL" id="KAJ3477941.1"/>
    </source>
</evidence>
<reference evidence="4" key="1">
    <citation type="submission" date="2022-07" db="EMBL/GenBank/DDBJ databases">
        <title>Genome Sequence of Physisporinus lineatus.</title>
        <authorList>
            <person name="Buettner E."/>
        </authorList>
    </citation>
    <scope>NUCLEOTIDE SEQUENCE</scope>
    <source>
        <strain evidence="4">VT162</strain>
    </source>
</reference>
<dbReference type="EMBL" id="JANAWD010000551">
    <property type="protein sequence ID" value="KAJ3477941.1"/>
    <property type="molecule type" value="Genomic_DNA"/>
</dbReference>
<dbReference type="Proteomes" id="UP001212997">
    <property type="component" value="Unassembled WGS sequence"/>
</dbReference>
<dbReference type="InterPro" id="IPR036291">
    <property type="entry name" value="NAD(P)-bd_dom_sf"/>
</dbReference>
<keyword evidence="5" id="KW-1185">Reference proteome</keyword>
<name>A0AAD5UVZ1_9APHY</name>
<protein>
    <recommendedName>
        <fullName evidence="2">3-oxoacyl-[acyl-carrier-protein] reductase</fullName>
        <ecNumber evidence="2">1.1.1.100</ecNumber>
    </recommendedName>
</protein>
<evidence type="ECO:0000256" key="2">
    <source>
        <dbReference type="ARBA" id="ARBA00012948"/>
    </source>
</evidence>
<dbReference type="Pfam" id="PF00106">
    <property type="entry name" value="adh_short"/>
    <property type="match status" value="1"/>
</dbReference>